<name>A0A1Y0I8W0_9GAMM</name>
<gene>
    <name evidence="1" type="ORF">OLMES_2912</name>
</gene>
<keyword evidence="2" id="KW-1185">Reference proteome</keyword>
<proteinExistence type="predicted"/>
<dbReference type="EMBL" id="CP021425">
    <property type="protein sequence ID" value="ARU56957.1"/>
    <property type="molecule type" value="Genomic_DNA"/>
</dbReference>
<dbReference type="AlphaFoldDB" id="A0A1Y0I8W0"/>
<evidence type="ECO:0000313" key="1">
    <source>
        <dbReference type="EMBL" id="ARU56957.1"/>
    </source>
</evidence>
<protein>
    <submittedName>
        <fullName evidence="1">Uncharacterized protein</fullName>
    </submittedName>
</protein>
<evidence type="ECO:0000313" key="2">
    <source>
        <dbReference type="Proteomes" id="UP000196027"/>
    </source>
</evidence>
<accession>A0A1Y0I8W0</accession>
<dbReference type="KEGG" id="ome:OLMES_2912"/>
<reference evidence="1 2" key="1">
    <citation type="submission" date="2017-05" db="EMBL/GenBank/DDBJ databases">
        <title>Genomic insights into alkan degradation activity of Oleiphilus messinensis.</title>
        <authorList>
            <person name="Kozyavkin S.A."/>
            <person name="Slesarev A.I."/>
            <person name="Golyshin P.N."/>
            <person name="Korzhenkov A."/>
            <person name="Golyshina O.N."/>
            <person name="Toshchakov S.V."/>
        </authorList>
    </citation>
    <scope>NUCLEOTIDE SEQUENCE [LARGE SCALE GENOMIC DNA]</scope>
    <source>
        <strain evidence="1 2">ME102</strain>
    </source>
</reference>
<dbReference type="RefSeq" id="WP_087461904.1">
    <property type="nucleotide sequence ID" value="NZ_CP021425.1"/>
</dbReference>
<organism evidence="1 2">
    <name type="scientific">Oleiphilus messinensis</name>
    <dbReference type="NCBI Taxonomy" id="141451"/>
    <lineage>
        <taxon>Bacteria</taxon>
        <taxon>Pseudomonadati</taxon>
        <taxon>Pseudomonadota</taxon>
        <taxon>Gammaproteobacteria</taxon>
        <taxon>Oceanospirillales</taxon>
        <taxon>Oleiphilaceae</taxon>
        <taxon>Oleiphilus</taxon>
    </lineage>
</organism>
<dbReference type="Proteomes" id="UP000196027">
    <property type="component" value="Chromosome"/>
</dbReference>
<sequence length="66" mass="7120">MIERLQRGSQRAVAAMSGSQIAGTATLDKADATEITAEAARDTAKTRETLAEIGRSIQEKVNRFKV</sequence>